<protein>
    <recommendedName>
        <fullName evidence="4">HTH gntR-type domain-containing protein</fullName>
    </recommendedName>
</protein>
<dbReference type="PROSITE" id="PS50949">
    <property type="entry name" value="HTH_GNTR"/>
    <property type="match status" value="1"/>
</dbReference>
<feature type="domain" description="HTH gntR-type" evidence="4">
    <location>
        <begin position="18"/>
        <end position="86"/>
    </location>
</feature>
<dbReference type="Gene3D" id="1.10.10.10">
    <property type="entry name" value="Winged helix-like DNA-binding domain superfamily/Winged helix DNA-binding domain"/>
    <property type="match status" value="1"/>
</dbReference>
<keyword evidence="2" id="KW-0238">DNA-binding</keyword>
<evidence type="ECO:0000313" key="6">
    <source>
        <dbReference type="Proteomes" id="UP000095463"/>
    </source>
</evidence>
<dbReference type="AlphaFoldDB" id="A0A1E5XM43"/>
<dbReference type="InterPro" id="IPR011711">
    <property type="entry name" value="GntR_C"/>
</dbReference>
<dbReference type="SUPFAM" id="SSF48008">
    <property type="entry name" value="GntR ligand-binding domain-like"/>
    <property type="match status" value="1"/>
</dbReference>
<keyword evidence="1" id="KW-0805">Transcription regulation</keyword>
<dbReference type="InterPro" id="IPR000524">
    <property type="entry name" value="Tscrpt_reg_HTH_GntR"/>
</dbReference>
<comment type="caution">
    <text evidence="5">The sequence shown here is derived from an EMBL/GenBank/DDBJ whole genome shotgun (WGS) entry which is preliminary data.</text>
</comment>
<dbReference type="Pfam" id="PF07729">
    <property type="entry name" value="FCD"/>
    <property type="match status" value="1"/>
</dbReference>
<gene>
    <name evidence="5" type="ORF">VW23_001945</name>
</gene>
<proteinExistence type="predicted"/>
<dbReference type="RefSeq" id="WP_069911087.1">
    <property type="nucleotide sequence ID" value="NZ_LAJE02000268.1"/>
</dbReference>
<dbReference type="PANTHER" id="PTHR43537">
    <property type="entry name" value="TRANSCRIPTIONAL REGULATOR, GNTR FAMILY"/>
    <property type="match status" value="1"/>
</dbReference>
<dbReference type="EMBL" id="LAJE02000268">
    <property type="protein sequence ID" value="OEO29676.1"/>
    <property type="molecule type" value="Genomic_DNA"/>
</dbReference>
<dbReference type="Proteomes" id="UP000095463">
    <property type="component" value="Unassembled WGS sequence"/>
</dbReference>
<dbReference type="SMART" id="SM00345">
    <property type="entry name" value="HTH_GNTR"/>
    <property type="match status" value="1"/>
</dbReference>
<dbReference type="SUPFAM" id="SSF46785">
    <property type="entry name" value="Winged helix' DNA-binding domain"/>
    <property type="match status" value="1"/>
</dbReference>
<dbReference type="GO" id="GO:0003677">
    <property type="term" value="F:DNA binding"/>
    <property type="evidence" value="ECO:0007669"/>
    <property type="project" value="UniProtKB-KW"/>
</dbReference>
<evidence type="ECO:0000256" key="3">
    <source>
        <dbReference type="ARBA" id="ARBA00023163"/>
    </source>
</evidence>
<dbReference type="InterPro" id="IPR036390">
    <property type="entry name" value="WH_DNA-bd_sf"/>
</dbReference>
<evidence type="ECO:0000259" key="4">
    <source>
        <dbReference type="PROSITE" id="PS50949"/>
    </source>
</evidence>
<dbReference type="GO" id="GO:0003700">
    <property type="term" value="F:DNA-binding transcription factor activity"/>
    <property type="evidence" value="ECO:0007669"/>
    <property type="project" value="InterPro"/>
</dbReference>
<dbReference type="Gene3D" id="1.20.120.530">
    <property type="entry name" value="GntR ligand-binding domain-like"/>
    <property type="match status" value="1"/>
</dbReference>
<dbReference type="CDD" id="cd07377">
    <property type="entry name" value="WHTH_GntR"/>
    <property type="match status" value="1"/>
</dbReference>
<evidence type="ECO:0000256" key="2">
    <source>
        <dbReference type="ARBA" id="ARBA00023125"/>
    </source>
</evidence>
<organism evidence="5 6">
    <name type="scientific">Devosia insulae DS-56</name>
    <dbReference type="NCBI Taxonomy" id="1116389"/>
    <lineage>
        <taxon>Bacteria</taxon>
        <taxon>Pseudomonadati</taxon>
        <taxon>Pseudomonadota</taxon>
        <taxon>Alphaproteobacteria</taxon>
        <taxon>Hyphomicrobiales</taxon>
        <taxon>Devosiaceae</taxon>
        <taxon>Devosia</taxon>
    </lineage>
</organism>
<dbReference type="PRINTS" id="PR00035">
    <property type="entry name" value="HTHGNTR"/>
</dbReference>
<dbReference type="SMART" id="SM00895">
    <property type="entry name" value="FCD"/>
    <property type="match status" value="1"/>
</dbReference>
<keyword evidence="3" id="KW-0804">Transcription</keyword>
<keyword evidence="6" id="KW-1185">Reference proteome</keyword>
<evidence type="ECO:0000256" key="1">
    <source>
        <dbReference type="ARBA" id="ARBA00023015"/>
    </source>
</evidence>
<name>A0A1E5XM43_9HYPH</name>
<reference evidence="5 6" key="1">
    <citation type="journal article" date="2015" name="Genome Announc.">
        <title>Genome Assemblies of Three Soil-Associated Devosia species: D. insulae, D. limi, and D. soli.</title>
        <authorList>
            <person name="Hassan Y.I."/>
            <person name="Lepp D."/>
            <person name="Zhou T."/>
        </authorList>
    </citation>
    <scope>NUCLEOTIDE SEQUENCE [LARGE SCALE GENOMIC DNA]</scope>
    <source>
        <strain evidence="5 6">DS-56</strain>
    </source>
</reference>
<dbReference type="Pfam" id="PF00392">
    <property type="entry name" value="GntR"/>
    <property type="match status" value="1"/>
</dbReference>
<dbReference type="InterPro" id="IPR036388">
    <property type="entry name" value="WH-like_DNA-bd_sf"/>
</dbReference>
<dbReference type="PANTHER" id="PTHR43537:SF5">
    <property type="entry name" value="UXU OPERON TRANSCRIPTIONAL REGULATOR"/>
    <property type="match status" value="1"/>
</dbReference>
<dbReference type="InterPro" id="IPR008920">
    <property type="entry name" value="TF_FadR/GntR_C"/>
</dbReference>
<accession>A0A1E5XM43</accession>
<evidence type="ECO:0000313" key="5">
    <source>
        <dbReference type="EMBL" id="OEO29676.1"/>
    </source>
</evidence>
<sequence length="248" mass="26923">MTDSAVASLSKGAPLARKPAAELVVERLLELIYAGSLKAGDTLPTEQEIGAALQVSRPVVREALRGLQILGVVETRQGGRCSVTDLKPERLAAPVQMLIALDERNIDSLYEARMAVEGELLALGALRASDEAILHLDHMVREGYRLIADPVAFRVLDLEFHQTLLALAGNPFLERTARSFYHAGTEFRRIASETPGVLENSAREHERIVTAVTAHDPQQARLAMRDHLSSIAATTANAMQSVAATRCD</sequence>